<evidence type="ECO:0000256" key="3">
    <source>
        <dbReference type="ARBA" id="ARBA00022475"/>
    </source>
</evidence>
<dbReference type="SUPFAM" id="SSF103481">
    <property type="entry name" value="Multidrug resistance efflux transporter EmrE"/>
    <property type="match status" value="1"/>
</dbReference>
<proteinExistence type="inferred from homology"/>
<keyword evidence="4 7" id="KW-0812">Transmembrane</keyword>
<evidence type="ECO:0000256" key="1">
    <source>
        <dbReference type="ARBA" id="ARBA00004651"/>
    </source>
</evidence>
<comment type="similarity">
    <text evidence="7">Belongs to the drug/metabolite transporter (DMT) superfamily. Small multidrug resistance (SMR) (TC 2.A.7.1) family.</text>
</comment>
<reference evidence="9 10" key="1">
    <citation type="journal article" date="2019" name="Int. J. Syst. Evol. Microbiol.">
        <title>The Global Catalogue of Microorganisms (GCM) 10K type strain sequencing project: providing services to taxonomists for standard genome sequencing and annotation.</title>
        <authorList>
            <consortium name="The Broad Institute Genomics Platform"/>
            <consortium name="The Broad Institute Genome Sequencing Center for Infectious Disease"/>
            <person name="Wu L."/>
            <person name="Ma J."/>
        </authorList>
    </citation>
    <scope>NUCLEOTIDE SEQUENCE [LARGE SCALE GENOMIC DNA]</scope>
    <source>
        <strain evidence="9 10">JCM 14969</strain>
    </source>
</reference>
<comment type="subcellular location">
    <subcellularLocation>
        <location evidence="1 7">Cell membrane</location>
        <topology evidence="1 7">Multi-pass membrane protein</topology>
    </subcellularLocation>
</comment>
<dbReference type="InterPro" id="IPR037185">
    <property type="entry name" value="EmrE-like"/>
</dbReference>
<feature type="transmembrane region" description="Helical" evidence="8">
    <location>
        <begin position="36"/>
        <end position="53"/>
    </location>
</feature>
<evidence type="ECO:0000256" key="5">
    <source>
        <dbReference type="ARBA" id="ARBA00022989"/>
    </source>
</evidence>
<evidence type="ECO:0000256" key="2">
    <source>
        <dbReference type="ARBA" id="ARBA00022448"/>
    </source>
</evidence>
<dbReference type="InterPro" id="IPR000390">
    <property type="entry name" value="Small_drug/metabolite_transptr"/>
</dbReference>
<evidence type="ECO:0000256" key="6">
    <source>
        <dbReference type="ARBA" id="ARBA00023136"/>
    </source>
</evidence>
<dbReference type="PANTHER" id="PTHR30561">
    <property type="entry name" value="SMR FAMILY PROTON-DEPENDENT DRUG EFFLUX TRANSPORTER SUGE"/>
    <property type="match status" value="1"/>
</dbReference>
<feature type="transmembrane region" description="Helical" evidence="8">
    <location>
        <begin position="60"/>
        <end position="81"/>
    </location>
</feature>
<keyword evidence="10" id="KW-1185">Reference proteome</keyword>
<comment type="caution">
    <text evidence="9">The sequence shown here is derived from an EMBL/GenBank/DDBJ whole genome shotgun (WGS) entry which is preliminary data.</text>
</comment>
<protein>
    <submittedName>
        <fullName evidence="9">Multidrug efflux SMR transporter</fullName>
    </submittedName>
</protein>
<evidence type="ECO:0000256" key="8">
    <source>
        <dbReference type="SAM" id="Phobius"/>
    </source>
</evidence>
<feature type="transmembrane region" description="Helical" evidence="8">
    <location>
        <begin position="87"/>
        <end position="106"/>
    </location>
</feature>
<evidence type="ECO:0000256" key="4">
    <source>
        <dbReference type="ARBA" id="ARBA00022692"/>
    </source>
</evidence>
<dbReference type="Gene3D" id="1.10.3730.20">
    <property type="match status" value="1"/>
</dbReference>
<accession>A0ABN2C3L6</accession>
<dbReference type="Proteomes" id="UP001500393">
    <property type="component" value="Unassembled WGS sequence"/>
</dbReference>
<keyword evidence="5 8" id="KW-1133">Transmembrane helix</keyword>
<name>A0ABN2C3L6_9ACTN</name>
<keyword evidence="6 8" id="KW-0472">Membrane</keyword>
<organism evidence="9 10">
    <name type="scientific">Kribbella sancticallisti</name>
    <dbReference type="NCBI Taxonomy" id="460087"/>
    <lineage>
        <taxon>Bacteria</taxon>
        <taxon>Bacillati</taxon>
        <taxon>Actinomycetota</taxon>
        <taxon>Actinomycetes</taxon>
        <taxon>Propionibacteriales</taxon>
        <taxon>Kribbellaceae</taxon>
        <taxon>Kribbella</taxon>
    </lineage>
</organism>
<dbReference type="Pfam" id="PF00893">
    <property type="entry name" value="Multi_Drug_Res"/>
    <property type="match status" value="1"/>
</dbReference>
<dbReference type="EMBL" id="BAAAOS010000003">
    <property type="protein sequence ID" value="GAA1551983.1"/>
    <property type="molecule type" value="Genomic_DNA"/>
</dbReference>
<dbReference type="PANTHER" id="PTHR30561:SF0">
    <property type="entry name" value="GUANIDINIUM EXPORTER"/>
    <property type="match status" value="1"/>
</dbReference>
<evidence type="ECO:0000313" key="9">
    <source>
        <dbReference type="EMBL" id="GAA1551983.1"/>
    </source>
</evidence>
<dbReference type="RefSeq" id="WP_344208716.1">
    <property type="nucleotide sequence ID" value="NZ_BAAAOS010000003.1"/>
</dbReference>
<evidence type="ECO:0000256" key="7">
    <source>
        <dbReference type="RuleBase" id="RU003942"/>
    </source>
</evidence>
<keyword evidence="2" id="KW-0813">Transport</keyword>
<sequence>MTSLAWVLLAVAGLLELVWATALKQSDGFTRLWPSVIGVTLSLASFAMLALALRHLPVGTAYAVWVGIGAVGVTLAGIIYLGEAASLQRLLCILLIVTGVVGLRLLEG</sequence>
<evidence type="ECO:0000313" key="10">
    <source>
        <dbReference type="Proteomes" id="UP001500393"/>
    </source>
</evidence>
<keyword evidence="3" id="KW-1003">Cell membrane</keyword>
<gene>
    <name evidence="9" type="ORF">GCM10009789_02130</name>
</gene>
<dbReference type="InterPro" id="IPR045324">
    <property type="entry name" value="Small_multidrug_res"/>
</dbReference>